<dbReference type="Pfam" id="PF03646">
    <property type="entry name" value="FlaG"/>
    <property type="match status" value="1"/>
</dbReference>
<name>A0A140ID76_9RHOO</name>
<feature type="compositionally biased region" description="Polar residues" evidence="1">
    <location>
        <begin position="1"/>
        <end position="20"/>
    </location>
</feature>
<dbReference type="InterPro" id="IPR005186">
    <property type="entry name" value="FlaG"/>
</dbReference>
<sequence length="143" mass="14836">MNIPSINTSMPTDSMASTASGPRGQTLGKPSASEQSSVPMDASIAAAAAGIRPGLAVLTDEAKAPAKPVALEQVQQAMEEVRNAIAPVAQDLLFSIDEDTGKTIVKVVDASTDEVIRQIPSEEIISIAKALDKLQGLLVEQKA</sequence>
<dbReference type="Proteomes" id="UP000036902">
    <property type="component" value="Chromosome"/>
</dbReference>
<dbReference type="AlphaFoldDB" id="A0A140ID76"/>
<keyword evidence="2" id="KW-0966">Cell projection</keyword>
<dbReference type="InterPro" id="IPR035924">
    <property type="entry name" value="FlaG-like_sf"/>
</dbReference>
<organism evidence="2 3">
    <name type="scientific">Thauera humireducens</name>
    <dbReference type="NCBI Taxonomy" id="1134435"/>
    <lineage>
        <taxon>Bacteria</taxon>
        <taxon>Pseudomonadati</taxon>
        <taxon>Pseudomonadota</taxon>
        <taxon>Betaproteobacteria</taxon>
        <taxon>Rhodocyclales</taxon>
        <taxon>Zoogloeaceae</taxon>
        <taxon>Thauera</taxon>
    </lineage>
</organism>
<dbReference type="KEGG" id="thu:AC731_001295"/>
<reference evidence="3" key="1">
    <citation type="submission" date="2016-03" db="EMBL/GenBank/DDBJ databases">
        <authorList>
            <person name="Ma C."/>
            <person name="Zhou S."/>
            <person name="Yang G."/>
        </authorList>
    </citation>
    <scope>NUCLEOTIDE SEQUENCE [LARGE SCALE GENOMIC DNA]</scope>
    <source>
        <strain evidence="3">SgZ-1</strain>
    </source>
</reference>
<evidence type="ECO:0000313" key="2">
    <source>
        <dbReference type="EMBL" id="AMO35701.1"/>
    </source>
</evidence>
<evidence type="ECO:0000256" key="1">
    <source>
        <dbReference type="SAM" id="MobiDB-lite"/>
    </source>
</evidence>
<evidence type="ECO:0000313" key="3">
    <source>
        <dbReference type="Proteomes" id="UP000036902"/>
    </source>
</evidence>
<proteinExistence type="predicted"/>
<gene>
    <name evidence="2" type="ORF">AC731_001295</name>
</gene>
<keyword evidence="3" id="KW-1185">Reference proteome</keyword>
<accession>A0A140ID76</accession>
<dbReference type="Gene3D" id="3.30.160.170">
    <property type="entry name" value="FlaG-like"/>
    <property type="match status" value="1"/>
</dbReference>
<protein>
    <submittedName>
        <fullName evidence="2">Flagellar protein</fullName>
    </submittedName>
</protein>
<dbReference type="RefSeq" id="WP_048708773.1">
    <property type="nucleotide sequence ID" value="NZ_CP014646.1"/>
</dbReference>
<dbReference type="EMBL" id="CP014646">
    <property type="protein sequence ID" value="AMO35701.1"/>
    <property type="molecule type" value="Genomic_DNA"/>
</dbReference>
<dbReference type="SUPFAM" id="SSF160214">
    <property type="entry name" value="FlaG-like"/>
    <property type="match status" value="1"/>
</dbReference>
<keyword evidence="2" id="KW-0969">Cilium</keyword>
<dbReference type="PANTHER" id="PTHR37166:SF1">
    <property type="entry name" value="PROTEIN FLAG"/>
    <property type="match status" value="1"/>
</dbReference>
<dbReference type="PANTHER" id="PTHR37166">
    <property type="entry name" value="PROTEIN FLAG"/>
    <property type="match status" value="1"/>
</dbReference>
<keyword evidence="2" id="KW-0282">Flagellum</keyword>
<feature type="region of interest" description="Disordered" evidence="1">
    <location>
        <begin position="1"/>
        <end position="39"/>
    </location>
</feature>
<dbReference type="STRING" id="1134435.AC731_001295"/>